<keyword evidence="1" id="KW-1133">Transmembrane helix</keyword>
<dbReference type="AlphaFoldDB" id="A0A3N4MM97"/>
<protein>
    <submittedName>
        <fullName evidence="2">Uncharacterized protein</fullName>
    </submittedName>
</protein>
<gene>
    <name evidence="2" type="ORF">EGK74_10210</name>
</gene>
<evidence type="ECO:0000313" key="2">
    <source>
        <dbReference type="EMBL" id="RPD84882.1"/>
    </source>
</evidence>
<dbReference type="Proteomes" id="UP000272412">
    <property type="component" value="Unassembled WGS sequence"/>
</dbReference>
<dbReference type="OrthoDB" id="9995229at2"/>
<proteinExistence type="predicted"/>
<keyword evidence="1" id="KW-0472">Membrane</keyword>
<dbReference type="RefSeq" id="WP_123804681.1">
    <property type="nucleotide sequence ID" value="NZ_RPFL01000031.1"/>
</dbReference>
<comment type="caution">
    <text evidence="2">The sequence shown here is derived from an EMBL/GenBank/DDBJ whole genome shotgun (WGS) entry which is preliminary data.</text>
</comment>
<dbReference type="EMBL" id="RPFL01000031">
    <property type="protein sequence ID" value="RPD84882.1"/>
    <property type="molecule type" value="Genomic_DNA"/>
</dbReference>
<keyword evidence="3" id="KW-1185">Reference proteome</keyword>
<feature type="transmembrane region" description="Helical" evidence="1">
    <location>
        <begin position="184"/>
        <end position="204"/>
    </location>
</feature>
<organism evidence="2 3">
    <name type="scientific">Neisseria weixii</name>
    <dbReference type="NCBI Taxonomy" id="1853276"/>
    <lineage>
        <taxon>Bacteria</taxon>
        <taxon>Pseudomonadati</taxon>
        <taxon>Pseudomonadota</taxon>
        <taxon>Betaproteobacteria</taxon>
        <taxon>Neisseriales</taxon>
        <taxon>Neisseriaceae</taxon>
        <taxon>Neisseria</taxon>
    </lineage>
</organism>
<sequence>MSNKFFTGFKFNPKRAAIGCLVMTAPFLVLLCKEIPYYKYYFYNQPSYGNLKIISGIIADDIREPPKPYNKRIDGIYIDTGDKKINIYCDNPDKPLISYGTRGGGTYGLGHCEWIALQRSSSLCDKKRDNKLCKNPRYFIGQKILAKIDKQNTIYELYIDNKIFYKYEDMVLNYKNKFISNIRGYFAILIVFVFMSIVCVFLNFKRKKITS</sequence>
<evidence type="ECO:0000256" key="1">
    <source>
        <dbReference type="SAM" id="Phobius"/>
    </source>
</evidence>
<accession>A0A3N4MM97</accession>
<reference evidence="2 3" key="1">
    <citation type="submission" date="2018-11" db="EMBL/GenBank/DDBJ databases">
        <title>Neisseria weixii sp. nov. isolated from the rectal contents of plateau pika (Ochotona cruzoniae).</title>
        <authorList>
            <person name="Zhang G."/>
        </authorList>
    </citation>
    <scope>NUCLEOTIDE SEQUENCE [LARGE SCALE GENOMIC DNA]</scope>
    <source>
        <strain evidence="2 3">10009</strain>
    </source>
</reference>
<evidence type="ECO:0000313" key="3">
    <source>
        <dbReference type="Proteomes" id="UP000272412"/>
    </source>
</evidence>
<keyword evidence="1" id="KW-0812">Transmembrane</keyword>
<name>A0A3N4MM97_9NEIS</name>